<feature type="region of interest" description="Disordered" evidence="1">
    <location>
        <begin position="28"/>
        <end position="58"/>
    </location>
</feature>
<accession>A0A918QQA1</accession>
<dbReference type="RefSeq" id="WP_167536780.1">
    <property type="nucleotide sequence ID" value="NZ_CP023701.1"/>
</dbReference>
<dbReference type="Proteomes" id="UP000634660">
    <property type="component" value="Unassembled WGS sequence"/>
</dbReference>
<name>A0A918QQA1_9ACTN</name>
<protein>
    <submittedName>
        <fullName evidence="2">Uncharacterized protein</fullName>
    </submittedName>
</protein>
<sequence length="58" mass="6814">MFEYEMAAARSADLIRRADEYRRAREAREARKALRRSSRGREAEGPVRTQRGRFTRAA</sequence>
<evidence type="ECO:0000256" key="1">
    <source>
        <dbReference type="SAM" id="MobiDB-lite"/>
    </source>
</evidence>
<evidence type="ECO:0000313" key="3">
    <source>
        <dbReference type="Proteomes" id="UP000634660"/>
    </source>
</evidence>
<evidence type="ECO:0000313" key="2">
    <source>
        <dbReference type="EMBL" id="GGZ59153.1"/>
    </source>
</evidence>
<gene>
    <name evidence="2" type="ORF">GCM10010371_18400</name>
</gene>
<reference evidence="2" key="1">
    <citation type="journal article" date="2014" name="Int. J. Syst. Evol. Microbiol.">
        <title>Complete genome sequence of Corynebacterium casei LMG S-19264T (=DSM 44701T), isolated from a smear-ripened cheese.</title>
        <authorList>
            <consortium name="US DOE Joint Genome Institute (JGI-PGF)"/>
            <person name="Walter F."/>
            <person name="Albersmeier A."/>
            <person name="Kalinowski J."/>
            <person name="Ruckert C."/>
        </authorList>
    </citation>
    <scope>NUCLEOTIDE SEQUENCE</scope>
    <source>
        <strain evidence="2">JCM 4834</strain>
    </source>
</reference>
<organism evidence="2 3">
    <name type="scientific">Streptomyces subrutilus</name>
    <dbReference type="NCBI Taxonomy" id="36818"/>
    <lineage>
        <taxon>Bacteria</taxon>
        <taxon>Bacillati</taxon>
        <taxon>Actinomycetota</taxon>
        <taxon>Actinomycetes</taxon>
        <taxon>Kitasatosporales</taxon>
        <taxon>Streptomycetaceae</taxon>
        <taxon>Streptomyces</taxon>
    </lineage>
</organism>
<comment type="caution">
    <text evidence="2">The sequence shown here is derived from an EMBL/GenBank/DDBJ whole genome shotgun (WGS) entry which is preliminary data.</text>
</comment>
<dbReference type="EMBL" id="BMVX01000005">
    <property type="protein sequence ID" value="GGZ59153.1"/>
    <property type="molecule type" value="Genomic_DNA"/>
</dbReference>
<proteinExistence type="predicted"/>
<reference evidence="2" key="2">
    <citation type="submission" date="2020-09" db="EMBL/GenBank/DDBJ databases">
        <authorList>
            <person name="Sun Q."/>
            <person name="Ohkuma M."/>
        </authorList>
    </citation>
    <scope>NUCLEOTIDE SEQUENCE</scope>
    <source>
        <strain evidence="2">JCM 4834</strain>
    </source>
</reference>
<dbReference type="AlphaFoldDB" id="A0A918QQA1"/>